<dbReference type="GO" id="GO:0005886">
    <property type="term" value="C:plasma membrane"/>
    <property type="evidence" value="ECO:0007669"/>
    <property type="project" value="UniProtKB-SubCell"/>
</dbReference>
<keyword evidence="11" id="KW-0445">Lipid transport</keyword>
<evidence type="ECO:0000256" key="1">
    <source>
        <dbReference type="ARBA" id="ARBA00004651"/>
    </source>
</evidence>
<dbReference type="GO" id="GO:0042802">
    <property type="term" value="F:identical protein binding"/>
    <property type="evidence" value="ECO:0007669"/>
    <property type="project" value="UniProtKB-ARBA"/>
</dbReference>
<dbReference type="CDD" id="cd03251">
    <property type="entry name" value="ABCC_MsbA"/>
    <property type="match status" value="1"/>
</dbReference>
<dbReference type="Gene3D" id="3.40.50.300">
    <property type="entry name" value="P-loop containing nucleotide triphosphate hydrolases"/>
    <property type="match status" value="1"/>
</dbReference>
<evidence type="ECO:0000259" key="14">
    <source>
        <dbReference type="PROSITE" id="PS50893"/>
    </source>
</evidence>
<comment type="caution">
    <text evidence="16">The sequence shown here is derived from an EMBL/GenBank/DDBJ whole genome shotgun (WGS) entry which is preliminary data.</text>
</comment>
<feature type="domain" description="ABC transporter" evidence="14">
    <location>
        <begin position="341"/>
        <end position="577"/>
    </location>
</feature>
<keyword evidence="7" id="KW-0547">Nucleotide-binding</keyword>
<organism evidence="16 17">
    <name type="scientific">Xenorhabdus kozodoii</name>
    <dbReference type="NCBI Taxonomy" id="351676"/>
    <lineage>
        <taxon>Bacteria</taxon>
        <taxon>Pseudomonadati</taxon>
        <taxon>Pseudomonadota</taxon>
        <taxon>Gammaproteobacteria</taxon>
        <taxon>Enterobacterales</taxon>
        <taxon>Morganellaceae</taxon>
        <taxon>Xenorhabdus</taxon>
    </lineage>
</organism>
<dbReference type="EMBL" id="NJCX01000003">
    <property type="protein sequence ID" value="PHM74603.1"/>
    <property type="molecule type" value="Genomic_DNA"/>
</dbReference>
<dbReference type="PROSITE" id="PS50929">
    <property type="entry name" value="ABC_TM1F"/>
    <property type="match status" value="1"/>
</dbReference>
<dbReference type="GO" id="GO:0005524">
    <property type="term" value="F:ATP binding"/>
    <property type="evidence" value="ECO:0007669"/>
    <property type="project" value="UniProtKB-KW"/>
</dbReference>
<feature type="transmembrane region" description="Helical" evidence="13">
    <location>
        <begin position="168"/>
        <end position="185"/>
    </location>
</feature>
<evidence type="ECO:0000256" key="7">
    <source>
        <dbReference type="ARBA" id="ARBA00022741"/>
    </source>
</evidence>
<evidence type="ECO:0000256" key="3">
    <source>
        <dbReference type="ARBA" id="ARBA00022448"/>
    </source>
</evidence>
<name>A0A2D0LG51_9GAMM</name>
<protein>
    <submittedName>
        <fullName evidence="16">Fused lipid transporter subunits of ABC superfamily: membrane component/ATP-binding component</fullName>
    </submittedName>
</protein>
<evidence type="ECO:0000259" key="15">
    <source>
        <dbReference type="PROSITE" id="PS50929"/>
    </source>
</evidence>
<dbReference type="Proteomes" id="UP000221101">
    <property type="component" value="Unassembled WGS sequence"/>
</dbReference>
<dbReference type="InterPro" id="IPR003439">
    <property type="entry name" value="ABC_transporter-like_ATP-bd"/>
</dbReference>
<keyword evidence="4" id="KW-1003">Cell membrane</keyword>
<dbReference type="GO" id="GO:0015421">
    <property type="term" value="F:ABC-type oligopeptide transporter activity"/>
    <property type="evidence" value="ECO:0007669"/>
    <property type="project" value="TreeGrafter"/>
</dbReference>
<dbReference type="FunFam" id="1.20.1560.10:FF:000008">
    <property type="entry name" value="Lipid A export ATP-binding/permease protein MsbA"/>
    <property type="match status" value="1"/>
</dbReference>
<dbReference type="FunFam" id="3.40.50.300:FF:000140">
    <property type="entry name" value="Lipid A export ATP-binding/permease protein MsbA"/>
    <property type="match status" value="1"/>
</dbReference>
<evidence type="ECO:0000256" key="10">
    <source>
        <dbReference type="ARBA" id="ARBA00022989"/>
    </source>
</evidence>
<feature type="transmembrane region" description="Helical" evidence="13">
    <location>
        <begin position="243"/>
        <end position="268"/>
    </location>
</feature>
<keyword evidence="12 13" id="KW-0472">Membrane</keyword>
<evidence type="ECO:0000313" key="16">
    <source>
        <dbReference type="EMBL" id="PHM74603.1"/>
    </source>
</evidence>
<dbReference type="NCBIfam" id="TIGR02203">
    <property type="entry name" value="MsbA_lipidA"/>
    <property type="match status" value="1"/>
</dbReference>
<dbReference type="InterPro" id="IPR027417">
    <property type="entry name" value="P-loop_NTPase"/>
</dbReference>
<dbReference type="GO" id="GO:0034040">
    <property type="term" value="F:ATPase-coupled lipid transmembrane transporter activity"/>
    <property type="evidence" value="ECO:0007669"/>
    <property type="project" value="InterPro"/>
</dbReference>
<dbReference type="InterPro" id="IPR039421">
    <property type="entry name" value="Type_1_exporter"/>
</dbReference>
<evidence type="ECO:0000256" key="2">
    <source>
        <dbReference type="ARBA" id="ARBA00011738"/>
    </source>
</evidence>
<proteinExistence type="predicted"/>
<evidence type="ECO:0000256" key="5">
    <source>
        <dbReference type="ARBA" id="ARBA00022519"/>
    </source>
</evidence>
<keyword evidence="3" id="KW-0813">Transport</keyword>
<keyword evidence="6 13" id="KW-0812">Transmembrane</keyword>
<keyword evidence="9" id="KW-1278">Translocase</keyword>
<dbReference type="InterPro" id="IPR036640">
    <property type="entry name" value="ABC1_TM_sf"/>
</dbReference>
<keyword evidence="10 13" id="KW-1133">Transmembrane helix</keyword>
<feature type="transmembrane region" description="Helical" evidence="13">
    <location>
        <begin position="21"/>
        <end position="45"/>
    </location>
</feature>
<dbReference type="PANTHER" id="PTHR43394:SF1">
    <property type="entry name" value="ATP-BINDING CASSETTE SUB-FAMILY B MEMBER 10, MITOCHONDRIAL"/>
    <property type="match status" value="1"/>
</dbReference>
<dbReference type="InterPro" id="IPR011917">
    <property type="entry name" value="ABC_transpr_lipidA"/>
</dbReference>
<dbReference type="SMART" id="SM00382">
    <property type="entry name" value="AAA"/>
    <property type="match status" value="1"/>
</dbReference>
<dbReference type="InterPro" id="IPR003593">
    <property type="entry name" value="AAA+_ATPase"/>
</dbReference>
<dbReference type="InterPro" id="IPR017871">
    <property type="entry name" value="ABC_transporter-like_CS"/>
</dbReference>
<dbReference type="CDD" id="cd18552">
    <property type="entry name" value="ABC_6TM_MsbA_like"/>
    <property type="match status" value="1"/>
</dbReference>
<keyword evidence="5" id="KW-0997">Cell inner membrane</keyword>
<keyword evidence="17" id="KW-1185">Reference proteome</keyword>
<dbReference type="GO" id="GO:0016887">
    <property type="term" value="F:ATP hydrolysis activity"/>
    <property type="evidence" value="ECO:0007669"/>
    <property type="project" value="InterPro"/>
</dbReference>
<evidence type="ECO:0000256" key="4">
    <source>
        <dbReference type="ARBA" id="ARBA00022475"/>
    </source>
</evidence>
<evidence type="ECO:0000313" key="17">
    <source>
        <dbReference type="Proteomes" id="UP000221101"/>
    </source>
</evidence>
<feature type="transmembrane region" description="Helical" evidence="13">
    <location>
        <begin position="141"/>
        <end position="162"/>
    </location>
</feature>
<evidence type="ECO:0000256" key="8">
    <source>
        <dbReference type="ARBA" id="ARBA00022840"/>
    </source>
</evidence>
<reference evidence="16 17" key="1">
    <citation type="journal article" date="2017" name="Nat. Microbiol.">
        <title>Natural product diversity associated with the nematode symbionts Photorhabdus and Xenorhabdus.</title>
        <authorList>
            <person name="Tobias N.J."/>
            <person name="Wolff H."/>
            <person name="Djahanschiri B."/>
            <person name="Grundmann F."/>
            <person name="Kronenwerth M."/>
            <person name="Shi Y.M."/>
            <person name="Simonyi S."/>
            <person name="Grun P."/>
            <person name="Shapiro-Ilan D."/>
            <person name="Pidot S.J."/>
            <person name="Stinear T.P."/>
            <person name="Ebersberger I."/>
            <person name="Bode H.B."/>
        </authorList>
    </citation>
    <scope>NUCLEOTIDE SEQUENCE [LARGE SCALE GENOMIC DNA]</scope>
    <source>
        <strain evidence="16 17">DSM 17907</strain>
    </source>
</reference>
<dbReference type="SUPFAM" id="SSF90123">
    <property type="entry name" value="ABC transporter transmembrane region"/>
    <property type="match status" value="1"/>
</dbReference>
<feature type="domain" description="ABC transmembrane type-1" evidence="15">
    <location>
        <begin position="27"/>
        <end position="309"/>
    </location>
</feature>
<evidence type="ECO:0000256" key="11">
    <source>
        <dbReference type="ARBA" id="ARBA00023055"/>
    </source>
</evidence>
<comment type="subcellular location">
    <subcellularLocation>
        <location evidence="1">Cell membrane</location>
        <topology evidence="1">Multi-pass membrane protein</topology>
    </subcellularLocation>
</comment>
<dbReference type="Pfam" id="PF00005">
    <property type="entry name" value="ABC_tran"/>
    <property type="match status" value="1"/>
</dbReference>
<dbReference type="AlphaFoldDB" id="A0A2D0LG51"/>
<dbReference type="InterPro" id="IPR011527">
    <property type="entry name" value="ABC1_TM_dom"/>
</dbReference>
<dbReference type="PANTHER" id="PTHR43394">
    <property type="entry name" value="ATP-DEPENDENT PERMEASE MDL1, MITOCHONDRIAL"/>
    <property type="match status" value="1"/>
</dbReference>
<accession>A0A2D0LG51</accession>
<evidence type="ECO:0000256" key="6">
    <source>
        <dbReference type="ARBA" id="ARBA00022692"/>
    </source>
</evidence>
<dbReference type="PROSITE" id="PS00211">
    <property type="entry name" value="ABC_TRANSPORTER_1"/>
    <property type="match status" value="1"/>
</dbReference>
<evidence type="ECO:0000256" key="13">
    <source>
        <dbReference type="SAM" id="Phobius"/>
    </source>
</evidence>
<comment type="subunit">
    <text evidence="2">Homodimer.</text>
</comment>
<keyword evidence="8 16" id="KW-0067">ATP-binding</keyword>
<gene>
    <name evidence="16" type="ORF">Xkoz_00526</name>
</gene>
<feature type="transmembrane region" description="Helical" evidence="13">
    <location>
        <begin position="65"/>
        <end position="91"/>
    </location>
</feature>
<dbReference type="Pfam" id="PF00664">
    <property type="entry name" value="ABC_membrane"/>
    <property type="match status" value="1"/>
</dbReference>
<dbReference type="PROSITE" id="PS50893">
    <property type="entry name" value="ABC_TRANSPORTER_2"/>
    <property type="match status" value="1"/>
</dbReference>
<dbReference type="NCBIfam" id="NF008381">
    <property type="entry name" value="PRK11176.1"/>
    <property type="match status" value="1"/>
</dbReference>
<evidence type="ECO:0000256" key="9">
    <source>
        <dbReference type="ARBA" id="ARBA00022967"/>
    </source>
</evidence>
<dbReference type="SUPFAM" id="SSF52540">
    <property type="entry name" value="P-loop containing nucleoside triphosphate hydrolases"/>
    <property type="match status" value="1"/>
</dbReference>
<sequence length="581" mass="64074">MNDKDLSTWQTFRRLWPLVTPFKIGLIVSAVALVINAAGDTLMLSLLKPLLDDGFGKADISVLKWMPLVVIGLMLLRGISGFISSYCLSWVSGKVVMQMRRRLFNHMMGMPVSFFDQQSTGTLLSRITYDSEQVASSSSGALVTVVREGASIIGLFILMFYYSWELSLILIVIAPIVAGVIRLVSVRFRNISKNMQNSMGMVTTSAEQMLKGHKEVLIFGGQKVETERFNKVSNHMRQQGMKMVSAGSISDPIIQIIASFALAFVLYAASFPEIMGALTAGKITVVFSSMIALMRPLKSLTNVNAQFQRGMAACQTLFAILDMKQEKDEGKLEIKKAKGNIEFRNVTFCYPTKDHPALKNISMTISAGKTVALVGRSGSGKSTITNLLTRFYDVNEGEIMLDNHDLREYTLASLRNQIALVSQNVHLFNDTVANNIAYASEGQFSRAEIERAAEMAHAMDFIKKLDNGLDTMVGENGVLLSGGQRQRIAIARALLRDSPILILDEATSALDTESERAIQSALDELQKNRTSLVIAHRLSTIENADEIIVIEDGNIIERGSHAMLLEHGGAYAQLHRMQFGQ</sequence>
<evidence type="ECO:0000256" key="12">
    <source>
        <dbReference type="ARBA" id="ARBA00023136"/>
    </source>
</evidence>
<dbReference type="Gene3D" id="1.20.1560.10">
    <property type="entry name" value="ABC transporter type 1, transmembrane domain"/>
    <property type="match status" value="1"/>
</dbReference>